<keyword evidence="1" id="KW-0472">Membrane</keyword>
<keyword evidence="3" id="KW-1185">Reference proteome</keyword>
<keyword evidence="1" id="KW-1133">Transmembrane helix</keyword>
<reference evidence="2" key="1">
    <citation type="submission" date="2022-07" db="EMBL/GenBank/DDBJ databases">
        <title>Faecal culturing of patients with breast cancer.</title>
        <authorList>
            <person name="Teng N.M.Y."/>
            <person name="Kiu R."/>
            <person name="Evans R."/>
            <person name="Baker D.J."/>
            <person name="Zenner C."/>
            <person name="Robinson S.D."/>
            <person name="Hall L.J."/>
        </authorList>
    </citation>
    <scope>NUCLEOTIDE SEQUENCE</scope>
    <source>
        <strain evidence="2">LH1062</strain>
    </source>
</reference>
<evidence type="ECO:0000313" key="3">
    <source>
        <dbReference type="Proteomes" id="UP001060112"/>
    </source>
</evidence>
<protein>
    <submittedName>
        <fullName evidence="2">Uncharacterized protein</fullName>
    </submittedName>
</protein>
<proteinExistence type="predicted"/>
<dbReference type="RefSeq" id="WP_290141154.1">
    <property type="nucleotide sequence ID" value="NZ_CP101620.1"/>
</dbReference>
<sequence length="77" mass="8781">MNTFQEKLETVLMPMSIKLSNNKILTIIRDSFIATLPLTIAGSLSLIIQSFPFIEYVVPDTVMAEVITFWMLFLARL</sequence>
<evidence type="ECO:0000256" key="1">
    <source>
        <dbReference type="SAM" id="Phobius"/>
    </source>
</evidence>
<gene>
    <name evidence="2" type="ORF">NMU03_02870</name>
</gene>
<organism evidence="2 3">
    <name type="scientific">Allocoprobacillus halotolerans</name>
    <dbReference type="NCBI Taxonomy" id="2944914"/>
    <lineage>
        <taxon>Bacteria</taxon>
        <taxon>Bacillati</taxon>
        <taxon>Bacillota</taxon>
        <taxon>Erysipelotrichia</taxon>
        <taxon>Erysipelotrichales</taxon>
        <taxon>Erysipelotrichaceae</taxon>
        <taxon>Allocoprobacillus</taxon>
    </lineage>
</organism>
<name>A0ABY5I327_9FIRM</name>
<keyword evidence="1" id="KW-0812">Transmembrane</keyword>
<accession>A0ABY5I327</accession>
<feature type="transmembrane region" description="Helical" evidence="1">
    <location>
        <begin position="32"/>
        <end position="51"/>
    </location>
</feature>
<evidence type="ECO:0000313" key="2">
    <source>
        <dbReference type="EMBL" id="UTY39769.1"/>
    </source>
</evidence>
<dbReference type="EMBL" id="CP101620">
    <property type="protein sequence ID" value="UTY39769.1"/>
    <property type="molecule type" value="Genomic_DNA"/>
</dbReference>
<dbReference type="Proteomes" id="UP001060112">
    <property type="component" value="Chromosome"/>
</dbReference>